<proteinExistence type="predicted"/>
<keyword evidence="2" id="KW-1185">Reference proteome</keyword>
<evidence type="ECO:0000313" key="1">
    <source>
        <dbReference type="EMBL" id="KAK7839291.1"/>
    </source>
</evidence>
<reference evidence="1 2" key="1">
    <citation type="journal article" date="2018" name="Sci. Data">
        <title>The draft genome sequence of cork oak.</title>
        <authorList>
            <person name="Ramos A.M."/>
            <person name="Usie A."/>
            <person name="Barbosa P."/>
            <person name="Barros P.M."/>
            <person name="Capote T."/>
            <person name="Chaves I."/>
            <person name="Simoes F."/>
            <person name="Abreu I."/>
            <person name="Carrasquinho I."/>
            <person name="Faro C."/>
            <person name="Guimaraes J.B."/>
            <person name="Mendonca D."/>
            <person name="Nobrega F."/>
            <person name="Rodrigues L."/>
            <person name="Saibo N.J.M."/>
            <person name="Varela M.C."/>
            <person name="Egas C."/>
            <person name="Matos J."/>
            <person name="Miguel C.M."/>
            <person name="Oliveira M.M."/>
            <person name="Ricardo C.P."/>
            <person name="Goncalves S."/>
        </authorList>
    </citation>
    <scope>NUCLEOTIDE SEQUENCE [LARGE SCALE GENOMIC DNA]</scope>
    <source>
        <strain evidence="2">cv. HL8</strain>
    </source>
</reference>
<evidence type="ECO:0000313" key="2">
    <source>
        <dbReference type="Proteomes" id="UP000237347"/>
    </source>
</evidence>
<comment type="caution">
    <text evidence="1">The sequence shown here is derived from an EMBL/GenBank/DDBJ whole genome shotgun (WGS) entry which is preliminary data.</text>
</comment>
<protein>
    <submittedName>
        <fullName evidence="1">Uncharacterized protein</fullName>
    </submittedName>
</protein>
<dbReference type="Proteomes" id="UP000237347">
    <property type="component" value="Unassembled WGS sequence"/>
</dbReference>
<name>A0AAW0KLQ1_QUESU</name>
<sequence>MKSSSDTLTLMAMAVGVKSQKKLGFKGVEKAVV</sequence>
<gene>
    <name evidence="1" type="ORF">CFP56_018196</name>
</gene>
<dbReference type="AlphaFoldDB" id="A0AAW0KLQ1"/>
<accession>A0AAW0KLQ1</accession>
<dbReference type="EMBL" id="PKMF04000287">
    <property type="protein sequence ID" value="KAK7839291.1"/>
    <property type="molecule type" value="Genomic_DNA"/>
</dbReference>
<organism evidence="1 2">
    <name type="scientific">Quercus suber</name>
    <name type="common">Cork oak</name>
    <dbReference type="NCBI Taxonomy" id="58331"/>
    <lineage>
        <taxon>Eukaryota</taxon>
        <taxon>Viridiplantae</taxon>
        <taxon>Streptophyta</taxon>
        <taxon>Embryophyta</taxon>
        <taxon>Tracheophyta</taxon>
        <taxon>Spermatophyta</taxon>
        <taxon>Magnoliopsida</taxon>
        <taxon>eudicotyledons</taxon>
        <taxon>Gunneridae</taxon>
        <taxon>Pentapetalae</taxon>
        <taxon>rosids</taxon>
        <taxon>fabids</taxon>
        <taxon>Fagales</taxon>
        <taxon>Fagaceae</taxon>
        <taxon>Quercus</taxon>
    </lineage>
</organism>